<sequence length="168" mass="19114">MDKVKVGKIVGTHALKGELKIRSNSDFGDERFKKGNTLYICYQGNDIELKIASSRFHKNNYLVAFEGYQDINLVEQYVGSFIYGLKDETLLDDDEYFYDDLIGLVVKCGNRVIGKVTSIYNNGRHDILNIDYDGKNVAIPYVDAFIKDVDLNNEVIEVELIKGLIDED</sequence>
<dbReference type="SUPFAM" id="SSF50447">
    <property type="entry name" value="Translation proteins"/>
    <property type="match status" value="1"/>
</dbReference>
<dbReference type="GO" id="GO:0005737">
    <property type="term" value="C:cytoplasm"/>
    <property type="evidence" value="ECO:0007669"/>
    <property type="project" value="UniProtKB-SubCell"/>
</dbReference>
<dbReference type="NCBIfam" id="TIGR02273">
    <property type="entry name" value="16S_RimM"/>
    <property type="match status" value="1"/>
</dbReference>
<dbReference type="GO" id="GO:0042274">
    <property type="term" value="P:ribosomal small subunit biogenesis"/>
    <property type="evidence" value="ECO:0007669"/>
    <property type="project" value="UniProtKB-UniRule"/>
</dbReference>
<keyword evidence="4 5" id="KW-0143">Chaperone</keyword>
<dbReference type="PANTHER" id="PTHR33692">
    <property type="entry name" value="RIBOSOME MATURATION FACTOR RIMM"/>
    <property type="match status" value="1"/>
</dbReference>
<evidence type="ECO:0000313" key="9">
    <source>
        <dbReference type="Proteomes" id="UP000751224"/>
    </source>
</evidence>
<name>A0A943I5T6_9FIRM</name>
<organism evidence="8 9">
    <name type="scientific">Thomasclavelia spiroformis</name>
    <dbReference type="NCBI Taxonomy" id="29348"/>
    <lineage>
        <taxon>Bacteria</taxon>
        <taxon>Bacillati</taxon>
        <taxon>Bacillota</taxon>
        <taxon>Erysipelotrichia</taxon>
        <taxon>Erysipelotrichales</taxon>
        <taxon>Coprobacillaceae</taxon>
        <taxon>Thomasclavelia</taxon>
    </lineage>
</organism>
<keyword evidence="1 5" id="KW-0963">Cytoplasm</keyword>
<accession>A0A943I5T6</accession>
<dbReference type="InterPro" id="IPR036976">
    <property type="entry name" value="RimM_N_sf"/>
</dbReference>
<comment type="subcellular location">
    <subcellularLocation>
        <location evidence="5">Cytoplasm</location>
    </subcellularLocation>
</comment>
<dbReference type="InterPro" id="IPR011961">
    <property type="entry name" value="RimM"/>
</dbReference>
<dbReference type="InterPro" id="IPR009000">
    <property type="entry name" value="Transl_B-barrel_sf"/>
</dbReference>
<dbReference type="AlphaFoldDB" id="A0A943I5T6"/>
<gene>
    <name evidence="5 8" type="primary">rimM</name>
    <name evidence="8" type="ORF">KHX14_01820</name>
</gene>
<evidence type="ECO:0000313" key="8">
    <source>
        <dbReference type="EMBL" id="MBS5587544.1"/>
    </source>
</evidence>
<dbReference type="GO" id="GO:0043022">
    <property type="term" value="F:ribosome binding"/>
    <property type="evidence" value="ECO:0007669"/>
    <property type="project" value="InterPro"/>
</dbReference>
<protein>
    <recommendedName>
        <fullName evidence="5">Ribosome maturation factor RimM</fullName>
    </recommendedName>
</protein>
<dbReference type="Gene3D" id="2.30.30.240">
    <property type="entry name" value="PRC-barrel domain"/>
    <property type="match status" value="1"/>
</dbReference>
<comment type="domain">
    <text evidence="5">The PRC barrel domain binds ribosomal protein uS19.</text>
</comment>
<dbReference type="SUPFAM" id="SSF50346">
    <property type="entry name" value="PRC-barrel domain"/>
    <property type="match status" value="1"/>
</dbReference>
<reference evidence="8" key="1">
    <citation type="submission" date="2021-02" db="EMBL/GenBank/DDBJ databases">
        <title>Infant gut strain persistence is associated with maternal origin, phylogeny, and functional potential including surface adhesion and iron acquisition.</title>
        <authorList>
            <person name="Lou Y.C."/>
        </authorList>
    </citation>
    <scope>NUCLEOTIDE SEQUENCE</scope>
    <source>
        <strain evidence="8">L3_108_000G1_dasL3_108_000G1_metabat.metabat.11</strain>
    </source>
</reference>
<evidence type="ECO:0000256" key="2">
    <source>
        <dbReference type="ARBA" id="ARBA00022517"/>
    </source>
</evidence>
<keyword evidence="2 5" id="KW-0690">Ribosome biogenesis</keyword>
<comment type="subunit">
    <text evidence="5">Binds ribosomal protein uS19.</text>
</comment>
<dbReference type="GO" id="GO:0005840">
    <property type="term" value="C:ribosome"/>
    <property type="evidence" value="ECO:0007669"/>
    <property type="project" value="InterPro"/>
</dbReference>
<dbReference type="InterPro" id="IPR011033">
    <property type="entry name" value="PRC_barrel-like_sf"/>
</dbReference>
<dbReference type="Proteomes" id="UP000751224">
    <property type="component" value="Unassembled WGS sequence"/>
</dbReference>
<dbReference type="EMBL" id="JAGZCC010000006">
    <property type="protein sequence ID" value="MBS5587544.1"/>
    <property type="molecule type" value="Genomic_DNA"/>
</dbReference>
<dbReference type="RefSeq" id="WP_297672023.1">
    <property type="nucleotide sequence ID" value="NZ_JAGZCC010000006.1"/>
</dbReference>
<dbReference type="InterPro" id="IPR056792">
    <property type="entry name" value="PRC_RimM"/>
</dbReference>
<evidence type="ECO:0000256" key="1">
    <source>
        <dbReference type="ARBA" id="ARBA00022490"/>
    </source>
</evidence>
<evidence type="ECO:0000259" key="7">
    <source>
        <dbReference type="Pfam" id="PF24986"/>
    </source>
</evidence>
<dbReference type="GO" id="GO:0006364">
    <property type="term" value="P:rRNA processing"/>
    <property type="evidence" value="ECO:0007669"/>
    <property type="project" value="UniProtKB-UniRule"/>
</dbReference>
<feature type="domain" description="Ribosome maturation factor RimM PRC barrel" evidence="7">
    <location>
        <begin position="99"/>
        <end position="164"/>
    </location>
</feature>
<proteinExistence type="inferred from homology"/>
<evidence type="ECO:0000256" key="3">
    <source>
        <dbReference type="ARBA" id="ARBA00022552"/>
    </source>
</evidence>
<dbReference type="InterPro" id="IPR002676">
    <property type="entry name" value="RimM_N"/>
</dbReference>
<dbReference type="Gene3D" id="2.40.30.60">
    <property type="entry name" value="RimM"/>
    <property type="match status" value="1"/>
</dbReference>
<keyword evidence="3 5" id="KW-0698">rRNA processing</keyword>
<evidence type="ECO:0000259" key="6">
    <source>
        <dbReference type="Pfam" id="PF01782"/>
    </source>
</evidence>
<comment type="caution">
    <text evidence="8">The sequence shown here is derived from an EMBL/GenBank/DDBJ whole genome shotgun (WGS) entry which is preliminary data.</text>
</comment>
<evidence type="ECO:0000256" key="4">
    <source>
        <dbReference type="ARBA" id="ARBA00023186"/>
    </source>
</evidence>
<dbReference type="Pfam" id="PF24986">
    <property type="entry name" value="PRC_RimM"/>
    <property type="match status" value="1"/>
</dbReference>
<dbReference type="HAMAP" id="MF_00014">
    <property type="entry name" value="Ribosome_mat_RimM"/>
    <property type="match status" value="1"/>
</dbReference>
<comment type="similarity">
    <text evidence="5">Belongs to the RimM family.</text>
</comment>
<feature type="domain" description="RimM N-terminal" evidence="6">
    <location>
        <begin position="6"/>
        <end position="86"/>
    </location>
</feature>
<dbReference type="PANTHER" id="PTHR33692:SF1">
    <property type="entry name" value="RIBOSOME MATURATION FACTOR RIMM"/>
    <property type="match status" value="1"/>
</dbReference>
<evidence type="ECO:0000256" key="5">
    <source>
        <dbReference type="HAMAP-Rule" id="MF_00014"/>
    </source>
</evidence>
<dbReference type="Pfam" id="PF01782">
    <property type="entry name" value="RimM"/>
    <property type="match status" value="1"/>
</dbReference>
<comment type="function">
    <text evidence="5">An accessory protein needed during the final step in the assembly of 30S ribosomal subunit, possibly for assembly of the head region. Essential for efficient processing of 16S rRNA. May be needed both before and after RbfA during the maturation of 16S rRNA. It has affinity for free ribosomal 30S subunits but not for 70S ribosomes.</text>
</comment>